<comment type="caution">
    <text evidence="3">The sequence shown here is derived from an EMBL/GenBank/DDBJ whole genome shotgun (WGS) entry which is preliminary data.</text>
</comment>
<sequence>MAKRRASQRSPSPFMVDIRFKLLRIVQRHEQMKIAFNDLKSQIKSGLLEAEDVFTSLSIPLMKLVGLKTEEMAEEGRSTTIFMESDFQQVTKKCYFHGVNLLFVTAPFFLIFISRISFIFCSNLKEKNYITRALKAGNQLTEKQHLQLQKLVYLLKRIEVQVNSRQDNLLQNLNDHGLSLRKFFQRSVFYLSNVHRMNQTHETTINVTLKLLRATFDHMNLVLGSVEDGVKDLMRELAEHMCTPMVDYVKELKAEMGAGTLKRLIDVVNEIERVMIDGQSELVEAKKKVRLEESRKLEALSRLKESEEKRRALKELVVFLISAKEKTKESFVPHKFLTMEEDRTVDERSVPRVALKKKNRIQLQTSPWGAEELLNIMPGKKSRQLRDKGNISTMVGLEHMVNHRPRTRAYAREQPSPGTPFTDSWPRLG</sequence>
<evidence type="ECO:0000256" key="1">
    <source>
        <dbReference type="SAM" id="MobiDB-lite"/>
    </source>
</evidence>
<proteinExistence type="predicted"/>
<keyword evidence="2" id="KW-1133">Transmembrane helix</keyword>
<dbReference type="AlphaFoldDB" id="A0A200R3R9"/>
<evidence type="ECO:0000313" key="4">
    <source>
        <dbReference type="Proteomes" id="UP000195402"/>
    </source>
</evidence>
<dbReference type="EMBL" id="MVGT01000438">
    <property type="protein sequence ID" value="OVA17364.1"/>
    <property type="molecule type" value="Genomic_DNA"/>
</dbReference>
<name>A0A200R3R9_MACCD</name>
<dbReference type="OrthoDB" id="1925512at2759"/>
<evidence type="ECO:0000313" key="3">
    <source>
        <dbReference type="EMBL" id="OVA17364.1"/>
    </source>
</evidence>
<protein>
    <submittedName>
        <fullName evidence="3">Uncharacterized protein</fullName>
    </submittedName>
</protein>
<feature type="transmembrane region" description="Helical" evidence="2">
    <location>
        <begin position="99"/>
        <end position="120"/>
    </location>
</feature>
<dbReference type="InParanoid" id="A0A200R3R9"/>
<keyword evidence="2" id="KW-0812">Transmembrane</keyword>
<feature type="region of interest" description="Disordered" evidence="1">
    <location>
        <begin position="407"/>
        <end position="429"/>
    </location>
</feature>
<dbReference type="Proteomes" id="UP000195402">
    <property type="component" value="Unassembled WGS sequence"/>
</dbReference>
<reference evidence="3 4" key="1">
    <citation type="journal article" date="2017" name="Mol. Plant">
        <title>The Genome of Medicinal Plant Macleaya cordata Provides New Insights into Benzylisoquinoline Alkaloids Metabolism.</title>
        <authorList>
            <person name="Liu X."/>
            <person name="Liu Y."/>
            <person name="Huang P."/>
            <person name="Ma Y."/>
            <person name="Qing Z."/>
            <person name="Tang Q."/>
            <person name="Cao H."/>
            <person name="Cheng P."/>
            <person name="Zheng Y."/>
            <person name="Yuan Z."/>
            <person name="Zhou Y."/>
            <person name="Liu J."/>
            <person name="Tang Z."/>
            <person name="Zhuo Y."/>
            <person name="Zhang Y."/>
            <person name="Yu L."/>
            <person name="Huang J."/>
            <person name="Yang P."/>
            <person name="Peng Q."/>
            <person name="Zhang J."/>
            <person name="Jiang W."/>
            <person name="Zhang Z."/>
            <person name="Lin K."/>
            <person name="Ro D.K."/>
            <person name="Chen X."/>
            <person name="Xiong X."/>
            <person name="Shang Y."/>
            <person name="Huang S."/>
            <person name="Zeng J."/>
        </authorList>
    </citation>
    <scope>NUCLEOTIDE SEQUENCE [LARGE SCALE GENOMIC DNA]</scope>
    <source>
        <strain evidence="4">cv. BLH2017</strain>
        <tissue evidence="3">Root</tissue>
    </source>
</reference>
<dbReference type="FunCoup" id="A0A200R3R9">
    <property type="interactions" value="23"/>
</dbReference>
<organism evidence="3 4">
    <name type="scientific">Macleaya cordata</name>
    <name type="common">Five-seeded plume-poppy</name>
    <name type="synonym">Bocconia cordata</name>
    <dbReference type="NCBI Taxonomy" id="56857"/>
    <lineage>
        <taxon>Eukaryota</taxon>
        <taxon>Viridiplantae</taxon>
        <taxon>Streptophyta</taxon>
        <taxon>Embryophyta</taxon>
        <taxon>Tracheophyta</taxon>
        <taxon>Spermatophyta</taxon>
        <taxon>Magnoliopsida</taxon>
        <taxon>Ranunculales</taxon>
        <taxon>Papaveraceae</taxon>
        <taxon>Papaveroideae</taxon>
        <taxon>Macleaya</taxon>
    </lineage>
</organism>
<dbReference type="STRING" id="56857.A0A200R3R9"/>
<keyword evidence="2" id="KW-0472">Membrane</keyword>
<gene>
    <name evidence="3" type="ORF">BVC80_1837g174</name>
</gene>
<accession>A0A200R3R9</accession>
<dbReference type="OMA" id="ANANDHN"/>
<keyword evidence="4" id="KW-1185">Reference proteome</keyword>
<evidence type="ECO:0000256" key="2">
    <source>
        <dbReference type="SAM" id="Phobius"/>
    </source>
</evidence>